<dbReference type="PANTHER" id="PTHR43537:SF5">
    <property type="entry name" value="UXU OPERON TRANSCRIPTIONAL REGULATOR"/>
    <property type="match status" value="1"/>
</dbReference>
<keyword evidence="1" id="KW-0805">Transcription regulation</keyword>
<reference evidence="6 7" key="1">
    <citation type="submission" date="2018-08" db="EMBL/GenBank/DDBJ databases">
        <title>Erythrobacter zhengii sp.nov., a bacterium isolated from deep-sea sediment.</title>
        <authorList>
            <person name="Fang C."/>
            <person name="Wu Y.-H."/>
            <person name="Sun C."/>
            <person name="Wang H."/>
            <person name="Cheng H."/>
            <person name="Meng F.-X."/>
            <person name="Wang C.-S."/>
            <person name="Xu X.-W."/>
        </authorList>
    </citation>
    <scope>NUCLEOTIDE SEQUENCE [LARGE SCALE GENOMIC DNA]</scope>
    <source>
        <strain evidence="6 7">CCTCC AB 2015396</strain>
    </source>
</reference>
<keyword evidence="3" id="KW-0804">Transcription</keyword>
<sequence>MRCDLTKRRWSARSAAASTILTAVAECFAMNAAPVFDRVYSGLKQMLREGRRSPGARLDPAALADELAASITPVRDALYRLTGERMVDAAGEGFQVPLLTEPDLRDLYAWNLQLLLAAPRPVDPPVGNTAAGLPASIAERAAGIFAGIARLSGNCEQLAAIHALNDRLHAVRIGEEHWFNDCGDELAALAQAESREIRVLLGRYHRRRIAAVPELLRLRYRAHG</sequence>
<feature type="domain" description="HTH gntR-type" evidence="5">
    <location>
        <begin position="33"/>
        <end position="99"/>
    </location>
</feature>
<feature type="chain" id="PRO_5017471956" evidence="4">
    <location>
        <begin position="26"/>
        <end position="224"/>
    </location>
</feature>
<keyword evidence="7" id="KW-1185">Reference proteome</keyword>
<dbReference type="PANTHER" id="PTHR43537">
    <property type="entry name" value="TRANSCRIPTIONAL REGULATOR, GNTR FAMILY"/>
    <property type="match status" value="1"/>
</dbReference>
<evidence type="ECO:0000256" key="1">
    <source>
        <dbReference type="ARBA" id="ARBA00023015"/>
    </source>
</evidence>
<name>A0A3A1PG24_9SPHN</name>
<evidence type="ECO:0000256" key="4">
    <source>
        <dbReference type="SAM" id="SignalP"/>
    </source>
</evidence>
<accession>A0A3A1PG24</accession>
<evidence type="ECO:0000259" key="5">
    <source>
        <dbReference type="PROSITE" id="PS50949"/>
    </source>
</evidence>
<dbReference type="Pfam" id="PF00392">
    <property type="entry name" value="GntR"/>
    <property type="match status" value="1"/>
</dbReference>
<evidence type="ECO:0000313" key="7">
    <source>
        <dbReference type="Proteomes" id="UP000265366"/>
    </source>
</evidence>
<dbReference type="InterPro" id="IPR036390">
    <property type="entry name" value="WH_DNA-bd_sf"/>
</dbReference>
<dbReference type="InterPro" id="IPR000524">
    <property type="entry name" value="Tscrpt_reg_HTH_GntR"/>
</dbReference>
<dbReference type="AlphaFoldDB" id="A0A3A1PG24"/>
<dbReference type="Gene3D" id="1.10.10.10">
    <property type="entry name" value="Winged helix-like DNA-binding domain superfamily/Winged helix DNA-binding domain"/>
    <property type="match status" value="1"/>
</dbReference>
<keyword evidence="4" id="KW-0732">Signal</keyword>
<gene>
    <name evidence="6" type="ORF">D2V17_01125</name>
</gene>
<dbReference type="GO" id="GO:0003700">
    <property type="term" value="F:DNA-binding transcription factor activity"/>
    <property type="evidence" value="ECO:0007669"/>
    <property type="project" value="InterPro"/>
</dbReference>
<evidence type="ECO:0000256" key="2">
    <source>
        <dbReference type="ARBA" id="ARBA00023125"/>
    </source>
</evidence>
<dbReference type="GO" id="GO:0003677">
    <property type="term" value="F:DNA binding"/>
    <property type="evidence" value="ECO:0007669"/>
    <property type="project" value="UniProtKB-KW"/>
</dbReference>
<protein>
    <submittedName>
        <fullName evidence="6">GntR family transcriptional regulator</fullName>
    </submittedName>
</protein>
<evidence type="ECO:0000313" key="6">
    <source>
        <dbReference type="EMBL" id="RIV92741.1"/>
    </source>
</evidence>
<proteinExistence type="predicted"/>
<dbReference type="PROSITE" id="PS50949">
    <property type="entry name" value="HTH_GNTR"/>
    <property type="match status" value="1"/>
</dbReference>
<dbReference type="Proteomes" id="UP000265366">
    <property type="component" value="Unassembled WGS sequence"/>
</dbReference>
<dbReference type="OrthoDB" id="8479543at2"/>
<dbReference type="InterPro" id="IPR036388">
    <property type="entry name" value="WH-like_DNA-bd_sf"/>
</dbReference>
<evidence type="ECO:0000256" key="3">
    <source>
        <dbReference type="ARBA" id="ARBA00023163"/>
    </source>
</evidence>
<keyword evidence="2" id="KW-0238">DNA-binding</keyword>
<feature type="signal peptide" evidence="4">
    <location>
        <begin position="1"/>
        <end position="25"/>
    </location>
</feature>
<dbReference type="SUPFAM" id="SSF46785">
    <property type="entry name" value="Winged helix' DNA-binding domain"/>
    <property type="match status" value="1"/>
</dbReference>
<comment type="caution">
    <text evidence="6">The sequence shown here is derived from an EMBL/GenBank/DDBJ whole genome shotgun (WGS) entry which is preliminary data.</text>
</comment>
<organism evidence="6 7">
    <name type="scientific">Aurantiacibacter xanthus</name>
    <dbReference type="NCBI Taxonomy" id="1784712"/>
    <lineage>
        <taxon>Bacteria</taxon>
        <taxon>Pseudomonadati</taxon>
        <taxon>Pseudomonadota</taxon>
        <taxon>Alphaproteobacteria</taxon>
        <taxon>Sphingomonadales</taxon>
        <taxon>Erythrobacteraceae</taxon>
        <taxon>Aurantiacibacter</taxon>
    </lineage>
</organism>
<dbReference type="EMBL" id="QXFM01000007">
    <property type="protein sequence ID" value="RIV92741.1"/>
    <property type="molecule type" value="Genomic_DNA"/>
</dbReference>